<dbReference type="PANTHER" id="PTHR46696">
    <property type="entry name" value="P450, PUTATIVE (EUROFUNG)-RELATED"/>
    <property type="match status" value="1"/>
</dbReference>
<dbReference type="RefSeq" id="WP_089205662.1">
    <property type="nucleotide sequence ID" value="NZ_FZOD01000002.1"/>
</dbReference>
<evidence type="ECO:0000256" key="6">
    <source>
        <dbReference type="ARBA" id="ARBA00023033"/>
    </source>
</evidence>
<keyword evidence="10" id="KW-1185">Reference proteome</keyword>
<dbReference type="Gene3D" id="1.10.630.10">
    <property type="entry name" value="Cytochrome P450"/>
    <property type="match status" value="1"/>
</dbReference>
<sequence>MTVDDRFTQSFQERQQNRPLEPRSEIITGPVSDWATDFSHAEPEWAADPYPIQDELRQRCPIAHTERFGGAWLPTRYEDVAAIAYDTERFSSRAIIVSNVRPPLELAPVGGTPPISSDPPFHHDARKLLLPAFTKTAVSRQEQVTREFCHSLIDSFEGQDVVDAARDYAQHIPMRVIADMLGFPPEDGPQFREFVENALEGINSPPEERILRVEKLFDYLLTQIRDHVDNPRDDLTTYLINAELYGQKLEPNHVAGTMALLLIAGIDTTWSAIGASLWHLAKTPADRERLVAEPALLPTAMEELLRAYGPVTMARLVKEDMHWNGVDMKADDWILLSFPAANRDPEQFDRADEVVIDRQVNRHAAFGLGIHRCVGSHLARMELRVALEVWLERIPNFGLADPAAVTWATGQVRGPRTLPLRIG</sequence>
<keyword evidence="2 7" id="KW-0349">Heme</keyword>
<dbReference type="PRINTS" id="PR00385">
    <property type="entry name" value="P450"/>
</dbReference>
<dbReference type="Proteomes" id="UP000198282">
    <property type="component" value="Unassembled WGS sequence"/>
</dbReference>
<dbReference type="Pfam" id="PF00067">
    <property type="entry name" value="p450"/>
    <property type="match status" value="1"/>
</dbReference>
<comment type="similarity">
    <text evidence="1 7">Belongs to the cytochrome P450 family.</text>
</comment>
<evidence type="ECO:0000313" key="9">
    <source>
        <dbReference type="EMBL" id="SNS01632.1"/>
    </source>
</evidence>
<dbReference type="OrthoDB" id="4133219at2"/>
<dbReference type="AlphaFoldDB" id="A0A239B231"/>
<name>A0A239B231_9ACTN</name>
<dbReference type="GO" id="GO:0016705">
    <property type="term" value="F:oxidoreductase activity, acting on paired donors, with incorporation or reduction of molecular oxygen"/>
    <property type="evidence" value="ECO:0007669"/>
    <property type="project" value="InterPro"/>
</dbReference>
<evidence type="ECO:0000256" key="3">
    <source>
        <dbReference type="ARBA" id="ARBA00022723"/>
    </source>
</evidence>
<dbReference type="PRINTS" id="PR00359">
    <property type="entry name" value="BP450"/>
</dbReference>
<feature type="region of interest" description="Disordered" evidence="8">
    <location>
        <begin position="1"/>
        <end position="22"/>
    </location>
</feature>
<dbReference type="InterPro" id="IPR036396">
    <property type="entry name" value="Cyt_P450_sf"/>
</dbReference>
<dbReference type="GO" id="GO:0020037">
    <property type="term" value="F:heme binding"/>
    <property type="evidence" value="ECO:0007669"/>
    <property type="project" value="InterPro"/>
</dbReference>
<dbReference type="InterPro" id="IPR002397">
    <property type="entry name" value="Cyt_P450_B"/>
</dbReference>
<keyword evidence="4 7" id="KW-0560">Oxidoreductase</keyword>
<accession>A0A239B231</accession>
<dbReference type="GO" id="GO:0004497">
    <property type="term" value="F:monooxygenase activity"/>
    <property type="evidence" value="ECO:0007669"/>
    <property type="project" value="UniProtKB-KW"/>
</dbReference>
<keyword evidence="6 7" id="KW-0503">Monooxygenase</keyword>
<evidence type="ECO:0008006" key="11">
    <source>
        <dbReference type="Google" id="ProtNLM"/>
    </source>
</evidence>
<evidence type="ECO:0000256" key="5">
    <source>
        <dbReference type="ARBA" id="ARBA00023004"/>
    </source>
</evidence>
<protein>
    <recommendedName>
        <fullName evidence="11">Cytochrome P450</fullName>
    </recommendedName>
</protein>
<keyword evidence="5 7" id="KW-0408">Iron</keyword>
<feature type="compositionally biased region" description="Polar residues" evidence="8">
    <location>
        <begin position="8"/>
        <end position="18"/>
    </location>
</feature>
<dbReference type="EMBL" id="FZOD01000002">
    <property type="protein sequence ID" value="SNS01632.1"/>
    <property type="molecule type" value="Genomic_DNA"/>
</dbReference>
<evidence type="ECO:0000256" key="1">
    <source>
        <dbReference type="ARBA" id="ARBA00010617"/>
    </source>
</evidence>
<dbReference type="PANTHER" id="PTHR46696:SF6">
    <property type="entry name" value="P450, PUTATIVE (EUROFUNG)-RELATED"/>
    <property type="match status" value="1"/>
</dbReference>
<organism evidence="9 10">
    <name type="scientific">Streptosporangium subroseum</name>
    <dbReference type="NCBI Taxonomy" id="106412"/>
    <lineage>
        <taxon>Bacteria</taxon>
        <taxon>Bacillati</taxon>
        <taxon>Actinomycetota</taxon>
        <taxon>Actinomycetes</taxon>
        <taxon>Streptosporangiales</taxon>
        <taxon>Streptosporangiaceae</taxon>
        <taxon>Streptosporangium</taxon>
    </lineage>
</organism>
<evidence type="ECO:0000256" key="4">
    <source>
        <dbReference type="ARBA" id="ARBA00023002"/>
    </source>
</evidence>
<dbReference type="SUPFAM" id="SSF48264">
    <property type="entry name" value="Cytochrome P450"/>
    <property type="match status" value="1"/>
</dbReference>
<dbReference type="InterPro" id="IPR017972">
    <property type="entry name" value="Cyt_P450_CS"/>
</dbReference>
<evidence type="ECO:0000256" key="7">
    <source>
        <dbReference type="RuleBase" id="RU000461"/>
    </source>
</evidence>
<evidence type="ECO:0000256" key="8">
    <source>
        <dbReference type="SAM" id="MobiDB-lite"/>
    </source>
</evidence>
<dbReference type="GO" id="GO:0005506">
    <property type="term" value="F:iron ion binding"/>
    <property type="evidence" value="ECO:0007669"/>
    <property type="project" value="InterPro"/>
</dbReference>
<keyword evidence="3 7" id="KW-0479">Metal-binding</keyword>
<evidence type="ECO:0000256" key="2">
    <source>
        <dbReference type="ARBA" id="ARBA00022617"/>
    </source>
</evidence>
<evidence type="ECO:0000313" key="10">
    <source>
        <dbReference type="Proteomes" id="UP000198282"/>
    </source>
</evidence>
<dbReference type="InterPro" id="IPR001128">
    <property type="entry name" value="Cyt_P450"/>
</dbReference>
<proteinExistence type="inferred from homology"/>
<dbReference type="FunFam" id="1.10.630.10:FF:000018">
    <property type="entry name" value="Cytochrome P450 monooxygenase"/>
    <property type="match status" value="1"/>
</dbReference>
<reference evidence="9 10" key="1">
    <citation type="submission" date="2017-06" db="EMBL/GenBank/DDBJ databases">
        <authorList>
            <person name="Kim H.J."/>
            <person name="Triplett B.A."/>
        </authorList>
    </citation>
    <scope>NUCLEOTIDE SEQUENCE [LARGE SCALE GENOMIC DNA]</scope>
    <source>
        <strain evidence="9 10">CGMCC 4.2132</strain>
    </source>
</reference>
<gene>
    <name evidence="9" type="ORF">SAMN05216276_1002292</name>
</gene>
<dbReference type="PROSITE" id="PS00086">
    <property type="entry name" value="CYTOCHROME_P450"/>
    <property type="match status" value="1"/>
</dbReference>